<feature type="region of interest" description="Disordered" evidence="1">
    <location>
        <begin position="246"/>
        <end position="286"/>
    </location>
</feature>
<dbReference type="AlphaFoldDB" id="A0A9Q8WB83"/>
<feature type="region of interest" description="Disordered" evidence="1">
    <location>
        <begin position="301"/>
        <end position="324"/>
    </location>
</feature>
<organism evidence="2 3">
    <name type="scientific">Colletotrichum lupini</name>
    <dbReference type="NCBI Taxonomy" id="145971"/>
    <lineage>
        <taxon>Eukaryota</taxon>
        <taxon>Fungi</taxon>
        <taxon>Dikarya</taxon>
        <taxon>Ascomycota</taxon>
        <taxon>Pezizomycotina</taxon>
        <taxon>Sordariomycetes</taxon>
        <taxon>Hypocreomycetidae</taxon>
        <taxon>Glomerellales</taxon>
        <taxon>Glomerellaceae</taxon>
        <taxon>Colletotrichum</taxon>
        <taxon>Colletotrichum acutatum species complex</taxon>
    </lineage>
</organism>
<feature type="region of interest" description="Disordered" evidence="1">
    <location>
        <begin position="571"/>
        <end position="595"/>
    </location>
</feature>
<proteinExistence type="predicted"/>
<dbReference type="RefSeq" id="XP_049138058.1">
    <property type="nucleotide sequence ID" value="XM_049296834.1"/>
</dbReference>
<accession>A0A9Q8WB83</accession>
<protein>
    <submittedName>
        <fullName evidence="2">Uncharacterized protein</fullName>
    </submittedName>
</protein>
<dbReference type="KEGG" id="clup:CLUP02_17930"/>
<dbReference type="EMBL" id="CP019472">
    <property type="protein sequence ID" value="UQC76417.1"/>
    <property type="molecule type" value="Genomic_DNA"/>
</dbReference>
<reference evidence="2" key="1">
    <citation type="journal article" date="2021" name="Mol. Plant Microbe Interact.">
        <title>Complete Genome Sequence of the Plant-Pathogenic Fungus Colletotrichum lupini.</title>
        <authorList>
            <person name="Baroncelli R."/>
            <person name="Pensec F."/>
            <person name="Da Lio D."/>
            <person name="Boufleur T."/>
            <person name="Vicente I."/>
            <person name="Sarrocco S."/>
            <person name="Picot A."/>
            <person name="Baraldi E."/>
            <person name="Sukno S."/>
            <person name="Thon M."/>
            <person name="Le Floch G."/>
        </authorList>
    </citation>
    <scope>NUCLEOTIDE SEQUENCE</scope>
    <source>
        <strain evidence="2">IMI 504893</strain>
    </source>
</reference>
<sequence length="720" mass="78467">MRRGTRMIANRFCLGFISSSRGDILDHTVHGYIKPVTASFSACGLHFPFTNRSQDASKKANILDAIDGVFNEAQPGLASVHPSAMHATGTVVEQTQSGNAQPGGRNGKAVCKVIYGYLLRTVDDLFVLSVQDASCLFSLDGMVTILSGAFGWFSQTTCTDTLLGSNEEPLGGHAFLGFGVFLPSAPRDNQRKHMLLLVRIHRSIELLSASTGNGETLGPGLEIQVEVLKTFGYSNGLFGPLLRSSTPSSSPLSVPSPPPFPASLTSPPHTPPRFVRDLQRSRDRQRVRVCPATFASTAHRAHLSSPLTRAGAGGSCPPGSPDKLKRGMAGLSRLVCITGFGRMTIHTPTFSAVYPLPMPTLLFEGPAIVRPHKPPATPFLRPTRGPASKVGKSPSKFSKRKKERKGRTDEKLELHPAETRRIVATRLRTSGYLNSTQPATPAICPLPVGPFDLSSPTSFVRCASPRVSIRPLPRPPHPRLLTPLQKDTGYASCCCLLLLAACCFCFCCGWPSENCPFCLNPACIILLFPPSLSFEFSSAVNPCLPSPVWPLPKRLRAQLIRYESFWAEHPRTPDRSLPGPPNERSVHSSNVSSSTTANRHYHHTLYPLYVSLPSILDACSHLLRSCYSAQHCYRAIGRLFRRPSAVERATSSWDENETLRRTSPLSLYLSSLSSSHVALRLIQPHPHQSYPLTALSHPFPFFLFSPSSLSLAPYGQVTAV</sequence>
<evidence type="ECO:0000256" key="1">
    <source>
        <dbReference type="SAM" id="MobiDB-lite"/>
    </source>
</evidence>
<feature type="region of interest" description="Disordered" evidence="1">
    <location>
        <begin position="376"/>
        <end position="410"/>
    </location>
</feature>
<evidence type="ECO:0000313" key="3">
    <source>
        <dbReference type="Proteomes" id="UP000830671"/>
    </source>
</evidence>
<dbReference type="GeneID" id="73351844"/>
<keyword evidence="3" id="KW-1185">Reference proteome</keyword>
<dbReference type="Proteomes" id="UP000830671">
    <property type="component" value="Chromosome 10"/>
</dbReference>
<gene>
    <name evidence="2" type="ORF">CLUP02_17930</name>
</gene>
<feature type="compositionally biased region" description="Basic and acidic residues" evidence="1">
    <location>
        <begin position="274"/>
        <end position="286"/>
    </location>
</feature>
<name>A0A9Q8WB83_9PEZI</name>
<evidence type="ECO:0000313" key="2">
    <source>
        <dbReference type="EMBL" id="UQC76417.1"/>
    </source>
</evidence>